<keyword evidence="5" id="KW-0107">Calcium channel</keyword>
<comment type="subcellular location">
    <subcellularLocation>
        <location evidence="1">Mitochondrion inner membrane</location>
        <topology evidence="1">Multi-pass membrane protein</topology>
    </subcellularLocation>
</comment>
<feature type="region of interest" description="Disordered" evidence="18">
    <location>
        <begin position="295"/>
        <end position="386"/>
    </location>
</feature>
<dbReference type="InterPro" id="IPR006769">
    <property type="entry name" value="MCU_C"/>
</dbReference>
<keyword evidence="4" id="KW-0109">Calcium transport</keyword>
<evidence type="ECO:0000256" key="12">
    <source>
        <dbReference type="ARBA" id="ARBA00023136"/>
    </source>
</evidence>
<dbReference type="PANTHER" id="PTHR13462:SF10">
    <property type="entry name" value="CALCIUM UNIPORTER PROTEIN, MITOCHONDRIAL"/>
    <property type="match status" value="1"/>
</dbReference>
<evidence type="ECO:0000313" key="21">
    <source>
        <dbReference type="EMBL" id="PPQ79079.1"/>
    </source>
</evidence>
<evidence type="ECO:0000256" key="18">
    <source>
        <dbReference type="SAM" id="MobiDB-lite"/>
    </source>
</evidence>
<evidence type="ECO:0000256" key="1">
    <source>
        <dbReference type="ARBA" id="ARBA00004448"/>
    </source>
</evidence>
<dbReference type="InterPro" id="IPR039055">
    <property type="entry name" value="MCU_fam"/>
</dbReference>
<feature type="compositionally biased region" description="Basic and acidic residues" evidence="18">
    <location>
        <begin position="356"/>
        <end position="386"/>
    </location>
</feature>
<dbReference type="GO" id="GO:0051560">
    <property type="term" value="P:mitochondrial calcium ion homeostasis"/>
    <property type="evidence" value="ECO:0007669"/>
    <property type="project" value="InterPro"/>
</dbReference>
<comment type="subunit">
    <text evidence="15">Homotetramer, assembles in a dimer or dimers configuration with two interfaces.</text>
</comment>
<evidence type="ECO:0000256" key="9">
    <source>
        <dbReference type="ARBA" id="ARBA00022989"/>
    </source>
</evidence>
<comment type="function">
    <text evidence="17">Highly selective calcium channel localized to the inner mitochondrial membrane, which mediates calcium uptake into the mitochondrial matrix. Mitochondrial calcium homeostasis plays key roles in cellular physiology and regulates ATP production, cytoplasmic calcium signals and activation of cell death pathways. Sufficient to operate as a pore-forming channel without the need of calcium-sensor or auxiliary subunit.</text>
</comment>
<dbReference type="GO" id="GO:1990246">
    <property type="term" value="C:uniplex complex"/>
    <property type="evidence" value="ECO:0007669"/>
    <property type="project" value="TreeGrafter"/>
</dbReference>
<feature type="compositionally biased region" description="Basic and acidic residues" evidence="18">
    <location>
        <begin position="124"/>
        <end position="134"/>
    </location>
</feature>
<keyword evidence="7" id="KW-0999">Mitochondrion inner membrane</keyword>
<comment type="similarity">
    <text evidence="2">Belongs to the MCU (TC 1.A.77) family.</text>
</comment>
<proteinExistence type="inferred from homology"/>
<keyword evidence="9 19" id="KW-1133">Transmembrane helix</keyword>
<sequence length="386" mass="43336">MSLTFRTGKLSPTSSHLFKLILPVLNAPPTVLLLHPSQPLSHVSHLIRSSVPSTTPSTTISFRGVSSSGNRPFQWSDSTELGDFMRDAARTSEFTICFSKPPTDNPKDSLSSDSTHRPTPILNDDTHRSNKDSMSEIPETGMVISIPTFTDRTRFLRTRLDQIQRQLTEMESLKAQCDHEAHRGARRMALGGFGMLVVYWASVCRLTFWDYGWDVMEPITYLSGLSTVILGYLWFLYQGREVSYTSVLARSISKRREALYKAHGLDIERWFELVEERKSLRAEITRIAQDYEGGQMDAAAEQSKTDKPDSDKSSSGTLVELQDIIDEPLITSEDKSEATKNVASPDSNVSETSKSSLEDKEFNKKLSNTLKDDSERKKNGRAASDH</sequence>
<evidence type="ECO:0000259" key="20">
    <source>
        <dbReference type="Pfam" id="PF04678"/>
    </source>
</evidence>
<dbReference type="PANTHER" id="PTHR13462">
    <property type="entry name" value="CALCIUM UNIPORTER PROTEIN, MITOCHONDRIAL"/>
    <property type="match status" value="1"/>
</dbReference>
<dbReference type="AlphaFoldDB" id="A0A409WKR8"/>
<evidence type="ECO:0000256" key="14">
    <source>
        <dbReference type="ARBA" id="ARBA00036634"/>
    </source>
</evidence>
<evidence type="ECO:0000256" key="11">
    <source>
        <dbReference type="ARBA" id="ARBA00023128"/>
    </source>
</evidence>
<comment type="catalytic activity">
    <reaction evidence="14">
        <text>Ca(2+)(in) = Ca(2+)(out)</text>
        <dbReference type="Rhea" id="RHEA:29671"/>
        <dbReference type="ChEBI" id="CHEBI:29108"/>
    </reaction>
</comment>
<evidence type="ECO:0000256" key="7">
    <source>
        <dbReference type="ARBA" id="ARBA00022792"/>
    </source>
</evidence>
<keyword evidence="8" id="KW-0106">Calcium</keyword>
<accession>A0A409WKR8</accession>
<feature type="transmembrane region" description="Helical" evidence="19">
    <location>
        <begin position="220"/>
        <end position="237"/>
    </location>
</feature>
<evidence type="ECO:0000256" key="5">
    <source>
        <dbReference type="ARBA" id="ARBA00022673"/>
    </source>
</evidence>
<evidence type="ECO:0000256" key="13">
    <source>
        <dbReference type="ARBA" id="ARBA00023303"/>
    </source>
</evidence>
<evidence type="ECO:0000256" key="4">
    <source>
        <dbReference type="ARBA" id="ARBA00022568"/>
    </source>
</evidence>
<organism evidence="21 22">
    <name type="scientific">Psilocybe cyanescens</name>
    <dbReference type="NCBI Taxonomy" id="93625"/>
    <lineage>
        <taxon>Eukaryota</taxon>
        <taxon>Fungi</taxon>
        <taxon>Dikarya</taxon>
        <taxon>Basidiomycota</taxon>
        <taxon>Agaricomycotina</taxon>
        <taxon>Agaricomycetes</taxon>
        <taxon>Agaricomycetidae</taxon>
        <taxon>Agaricales</taxon>
        <taxon>Agaricineae</taxon>
        <taxon>Strophariaceae</taxon>
        <taxon>Psilocybe</taxon>
    </lineage>
</organism>
<evidence type="ECO:0000256" key="17">
    <source>
        <dbReference type="ARBA" id="ARBA00045938"/>
    </source>
</evidence>
<dbReference type="EMBL" id="NHYD01003394">
    <property type="protein sequence ID" value="PPQ79079.1"/>
    <property type="molecule type" value="Genomic_DNA"/>
</dbReference>
<dbReference type="InParanoid" id="A0A409WKR8"/>
<evidence type="ECO:0000256" key="2">
    <source>
        <dbReference type="ARBA" id="ARBA00005653"/>
    </source>
</evidence>
<evidence type="ECO:0000256" key="16">
    <source>
        <dbReference type="ARBA" id="ARBA00044981"/>
    </source>
</evidence>
<reference evidence="21 22" key="1">
    <citation type="journal article" date="2018" name="Evol. Lett.">
        <title>Horizontal gene cluster transfer increased hallucinogenic mushroom diversity.</title>
        <authorList>
            <person name="Reynolds H.T."/>
            <person name="Vijayakumar V."/>
            <person name="Gluck-Thaler E."/>
            <person name="Korotkin H.B."/>
            <person name="Matheny P.B."/>
            <person name="Slot J.C."/>
        </authorList>
    </citation>
    <scope>NUCLEOTIDE SEQUENCE [LARGE SCALE GENOMIC DNA]</scope>
    <source>
        <strain evidence="21 22">2631</strain>
    </source>
</reference>
<evidence type="ECO:0000256" key="19">
    <source>
        <dbReference type="SAM" id="Phobius"/>
    </source>
</evidence>
<keyword evidence="6 19" id="KW-0812">Transmembrane</keyword>
<feature type="compositionally biased region" description="Polar residues" evidence="18">
    <location>
        <begin position="339"/>
        <end position="355"/>
    </location>
</feature>
<dbReference type="Proteomes" id="UP000283269">
    <property type="component" value="Unassembled WGS sequence"/>
</dbReference>
<keyword evidence="12 19" id="KW-0472">Membrane</keyword>
<evidence type="ECO:0000256" key="10">
    <source>
        <dbReference type="ARBA" id="ARBA00023065"/>
    </source>
</evidence>
<feature type="compositionally biased region" description="Basic and acidic residues" evidence="18">
    <location>
        <begin position="303"/>
        <end position="312"/>
    </location>
</feature>
<evidence type="ECO:0000256" key="6">
    <source>
        <dbReference type="ARBA" id="ARBA00022692"/>
    </source>
</evidence>
<evidence type="ECO:0000313" key="22">
    <source>
        <dbReference type="Proteomes" id="UP000283269"/>
    </source>
</evidence>
<feature type="domain" description="Calcium uniporter protein C-terminal" evidence="20">
    <location>
        <begin position="149"/>
        <end position="272"/>
    </location>
</feature>
<name>A0A409WKR8_PSICY</name>
<gene>
    <name evidence="21" type="ORF">CVT25_002304</name>
</gene>
<evidence type="ECO:0000256" key="8">
    <source>
        <dbReference type="ARBA" id="ARBA00022837"/>
    </source>
</evidence>
<dbReference type="STRING" id="93625.A0A409WKR8"/>
<dbReference type="GO" id="GO:0015292">
    <property type="term" value="F:uniporter activity"/>
    <property type="evidence" value="ECO:0007669"/>
    <property type="project" value="TreeGrafter"/>
</dbReference>
<keyword evidence="3" id="KW-0813">Transport</keyword>
<keyword evidence="11" id="KW-0496">Mitochondrion</keyword>
<dbReference type="Pfam" id="PF04678">
    <property type="entry name" value="MCU"/>
    <property type="match status" value="1"/>
</dbReference>
<protein>
    <recommendedName>
        <fullName evidence="16">Calcium uniporter protein, mitochondrial</fullName>
    </recommendedName>
</protein>
<evidence type="ECO:0000256" key="3">
    <source>
        <dbReference type="ARBA" id="ARBA00022448"/>
    </source>
</evidence>
<feature type="region of interest" description="Disordered" evidence="18">
    <location>
        <begin position="97"/>
        <end position="137"/>
    </location>
</feature>
<keyword evidence="13" id="KW-0407">Ion channel</keyword>
<evidence type="ECO:0000256" key="15">
    <source>
        <dbReference type="ARBA" id="ARBA00044966"/>
    </source>
</evidence>
<dbReference type="GO" id="GO:0005262">
    <property type="term" value="F:calcium channel activity"/>
    <property type="evidence" value="ECO:0007669"/>
    <property type="project" value="UniProtKB-KW"/>
</dbReference>
<feature type="transmembrane region" description="Helical" evidence="19">
    <location>
        <begin position="188"/>
        <end position="208"/>
    </location>
</feature>
<comment type="caution">
    <text evidence="21">The sequence shown here is derived from an EMBL/GenBank/DDBJ whole genome shotgun (WGS) entry which is preliminary data.</text>
</comment>
<keyword evidence="10" id="KW-0406">Ion transport</keyword>
<dbReference type="OrthoDB" id="278338at2759"/>
<keyword evidence="22" id="KW-1185">Reference proteome</keyword>
<dbReference type="GO" id="GO:0036444">
    <property type="term" value="P:calcium import into the mitochondrion"/>
    <property type="evidence" value="ECO:0007669"/>
    <property type="project" value="TreeGrafter"/>
</dbReference>